<dbReference type="EMBL" id="JACHFH010000002">
    <property type="protein sequence ID" value="MBB5335131.1"/>
    <property type="molecule type" value="Genomic_DNA"/>
</dbReference>
<dbReference type="InterPro" id="IPR027417">
    <property type="entry name" value="P-loop_NTPase"/>
</dbReference>
<dbReference type="EC" id="2.7.1.71" evidence="7"/>
<accession>A0A840UBN2</accession>
<feature type="binding site" evidence="7">
    <location>
        <begin position="2"/>
        <end position="7"/>
    </location>
    <ligand>
        <name>ATP</name>
        <dbReference type="ChEBI" id="CHEBI:30616"/>
    </ligand>
</feature>
<keyword evidence="2 7" id="KW-0808">Transferase</keyword>
<dbReference type="InterPro" id="IPR031322">
    <property type="entry name" value="Shikimate/glucono_kinase"/>
</dbReference>
<keyword evidence="6 7" id="KW-0057">Aromatic amino acid biosynthesis</keyword>
<comment type="similarity">
    <text evidence="7">Belongs to the shikimate kinase family.</text>
</comment>
<proteinExistence type="inferred from homology"/>
<keyword evidence="4 7" id="KW-0418">Kinase</keyword>
<comment type="subunit">
    <text evidence="7">Monomer.</text>
</comment>
<evidence type="ECO:0000256" key="3">
    <source>
        <dbReference type="ARBA" id="ARBA00022741"/>
    </source>
</evidence>
<keyword evidence="7" id="KW-0479">Metal-binding</keyword>
<gene>
    <name evidence="7" type="primary">aroK</name>
    <name evidence="8" type="ORF">HNR32_000245</name>
</gene>
<evidence type="ECO:0000256" key="5">
    <source>
        <dbReference type="ARBA" id="ARBA00022840"/>
    </source>
</evidence>
<dbReference type="PRINTS" id="PR01100">
    <property type="entry name" value="SHIKIMTKNASE"/>
</dbReference>
<dbReference type="PANTHER" id="PTHR21087:SF16">
    <property type="entry name" value="SHIKIMATE KINASE 1, CHLOROPLASTIC"/>
    <property type="match status" value="1"/>
</dbReference>
<organism evidence="8 9">
    <name type="scientific">Pectinatus brassicae</name>
    <dbReference type="NCBI Taxonomy" id="862415"/>
    <lineage>
        <taxon>Bacteria</taxon>
        <taxon>Bacillati</taxon>
        <taxon>Bacillota</taxon>
        <taxon>Negativicutes</taxon>
        <taxon>Selenomonadales</taxon>
        <taxon>Selenomonadaceae</taxon>
        <taxon>Pectinatus</taxon>
    </lineage>
</organism>
<dbReference type="GO" id="GO:0009423">
    <property type="term" value="P:chorismate biosynthetic process"/>
    <property type="evidence" value="ECO:0007669"/>
    <property type="project" value="UniProtKB-UniRule"/>
</dbReference>
<comment type="subcellular location">
    <subcellularLocation>
        <location evidence="7">Cytoplasm</location>
    </subcellularLocation>
</comment>
<keyword evidence="7" id="KW-0963">Cytoplasm</keyword>
<evidence type="ECO:0000256" key="7">
    <source>
        <dbReference type="HAMAP-Rule" id="MF_00109"/>
    </source>
</evidence>
<sequence length="159" mass="17902">MGTGKSCVGRLLAEKTNFSFIDTDIIIENDNQMSIPEMFTKFGEPYFRTKEKKAIKKAAAQCNAVISTGGGVPMDIENMKILRETGVIICLCASVDTIIQRTKNRNNRPLLAKEKNKITALLNKRRPAYNNADFIIDTNDLSPWQIVCEIMLFLKRGKN</sequence>
<comment type="caution">
    <text evidence="7">Lacks conserved residue(s) required for the propagation of feature annotation.</text>
</comment>
<evidence type="ECO:0000256" key="4">
    <source>
        <dbReference type="ARBA" id="ARBA00022777"/>
    </source>
</evidence>
<feature type="binding site" evidence="7">
    <location>
        <position position="48"/>
    </location>
    <ligand>
        <name>substrate</name>
    </ligand>
</feature>
<dbReference type="GO" id="GO:0000287">
    <property type="term" value="F:magnesium ion binding"/>
    <property type="evidence" value="ECO:0007669"/>
    <property type="project" value="UniProtKB-UniRule"/>
</dbReference>
<feature type="binding site" evidence="7">
    <location>
        <position position="70"/>
    </location>
    <ligand>
        <name>substrate</name>
    </ligand>
</feature>
<keyword evidence="3 7" id="KW-0547">Nucleotide-binding</keyword>
<dbReference type="GO" id="GO:0005829">
    <property type="term" value="C:cytosol"/>
    <property type="evidence" value="ECO:0007669"/>
    <property type="project" value="TreeGrafter"/>
</dbReference>
<comment type="pathway">
    <text evidence="7">Metabolic intermediate biosynthesis; chorismate biosynthesis; chorismate from D-erythrose 4-phosphate and phosphoenolpyruvate: step 5/7.</text>
</comment>
<dbReference type="GO" id="GO:0005524">
    <property type="term" value="F:ATP binding"/>
    <property type="evidence" value="ECO:0007669"/>
    <property type="project" value="UniProtKB-UniRule"/>
</dbReference>
<feature type="binding site" evidence="7">
    <location>
        <position position="6"/>
    </location>
    <ligand>
        <name>Mg(2+)</name>
        <dbReference type="ChEBI" id="CHEBI:18420"/>
    </ligand>
</feature>
<comment type="caution">
    <text evidence="8">The sequence shown here is derived from an EMBL/GenBank/DDBJ whole genome shotgun (WGS) entry which is preliminary data.</text>
</comment>
<reference evidence="8 9" key="1">
    <citation type="submission" date="2020-08" db="EMBL/GenBank/DDBJ databases">
        <title>Genomic Encyclopedia of Type Strains, Phase IV (KMG-IV): sequencing the most valuable type-strain genomes for metagenomic binning, comparative biology and taxonomic classification.</title>
        <authorList>
            <person name="Goeker M."/>
        </authorList>
    </citation>
    <scope>NUCLEOTIDE SEQUENCE [LARGE SCALE GENOMIC DNA]</scope>
    <source>
        <strain evidence="8 9">DSM 24661</strain>
    </source>
</reference>
<dbReference type="Proteomes" id="UP000559117">
    <property type="component" value="Unassembled WGS sequence"/>
</dbReference>
<keyword evidence="1 7" id="KW-0028">Amino-acid biosynthesis</keyword>
<evidence type="ECO:0000313" key="8">
    <source>
        <dbReference type="EMBL" id="MBB5335131.1"/>
    </source>
</evidence>
<evidence type="ECO:0000256" key="6">
    <source>
        <dbReference type="ARBA" id="ARBA00023141"/>
    </source>
</evidence>
<dbReference type="Gene3D" id="3.40.50.300">
    <property type="entry name" value="P-loop containing nucleotide triphosphate hydrolases"/>
    <property type="match status" value="1"/>
</dbReference>
<keyword evidence="5 7" id="KW-0067">ATP-binding</keyword>
<evidence type="ECO:0000256" key="2">
    <source>
        <dbReference type="ARBA" id="ARBA00022679"/>
    </source>
</evidence>
<evidence type="ECO:0000313" key="9">
    <source>
        <dbReference type="Proteomes" id="UP000559117"/>
    </source>
</evidence>
<feature type="binding site" evidence="7">
    <location>
        <position position="24"/>
    </location>
    <ligand>
        <name>substrate</name>
    </ligand>
</feature>
<dbReference type="CDD" id="cd00464">
    <property type="entry name" value="SK"/>
    <property type="match status" value="1"/>
</dbReference>
<comment type="function">
    <text evidence="7">Catalyzes the specific phosphorylation of the 3-hydroxyl group of shikimic acid using ATP as a cosubstrate.</text>
</comment>
<dbReference type="GO" id="GO:0008652">
    <property type="term" value="P:amino acid biosynthetic process"/>
    <property type="evidence" value="ECO:0007669"/>
    <property type="project" value="UniProtKB-KW"/>
</dbReference>
<keyword evidence="9" id="KW-1185">Reference proteome</keyword>
<comment type="catalytic activity">
    <reaction evidence="7">
        <text>shikimate + ATP = 3-phosphoshikimate + ADP + H(+)</text>
        <dbReference type="Rhea" id="RHEA:13121"/>
        <dbReference type="ChEBI" id="CHEBI:15378"/>
        <dbReference type="ChEBI" id="CHEBI:30616"/>
        <dbReference type="ChEBI" id="CHEBI:36208"/>
        <dbReference type="ChEBI" id="CHEBI:145989"/>
        <dbReference type="ChEBI" id="CHEBI:456216"/>
        <dbReference type="EC" id="2.7.1.71"/>
    </reaction>
</comment>
<protein>
    <recommendedName>
        <fullName evidence="7">Shikimate kinase</fullName>
        <shortName evidence="7">SK</shortName>
        <ecNumber evidence="7">2.7.1.71</ecNumber>
    </recommendedName>
</protein>
<evidence type="ECO:0000256" key="1">
    <source>
        <dbReference type="ARBA" id="ARBA00022605"/>
    </source>
</evidence>
<keyword evidence="7" id="KW-0460">Magnesium</keyword>
<dbReference type="PANTHER" id="PTHR21087">
    <property type="entry name" value="SHIKIMATE KINASE"/>
    <property type="match status" value="1"/>
</dbReference>
<comment type="cofactor">
    <cofactor evidence="7">
        <name>Mg(2+)</name>
        <dbReference type="ChEBI" id="CHEBI:18420"/>
    </cofactor>
    <text evidence="7">Binds 1 Mg(2+) ion per subunit.</text>
</comment>
<dbReference type="HAMAP" id="MF_00109">
    <property type="entry name" value="Shikimate_kinase"/>
    <property type="match status" value="1"/>
</dbReference>
<dbReference type="Pfam" id="PF01202">
    <property type="entry name" value="SKI"/>
    <property type="match status" value="1"/>
</dbReference>
<dbReference type="AlphaFoldDB" id="A0A840UBN2"/>
<dbReference type="GO" id="GO:0009073">
    <property type="term" value="P:aromatic amino acid family biosynthetic process"/>
    <property type="evidence" value="ECO:0007669"/>
    <property type="project" value="UniProtKB-KW"/>
</dbReference>
<dbReference type="InterPro" id="IPR000623">
    <property type="entry name" value="Shikimate_kinase/TSH1"/>
</dbReference>
<dbReference type="SUPFAM" id="SSF52540">
    <property type="entry name" value="P-loop containing nucleoside triphosphate hydrolases"/>
    <property type="match status" value="1"/>
</dbReference>
<dbReference type="UniPathway" id="UPA00053">
    <property type="reaction ID" value="UER00088"/>
</dbReference>
<name>A0A840UBN2_9FIRM</name>
<feature type="binding site" evidence="7">
    <location>
        <position position="125"/>
    </location>
    <ligand>
        <name>substrate</name>
    </ligand>
</feature>
<dbReference type="GO" id="GO:0004765">
    <property type="term" value="F:shikimate kinase activity"/>
    <property type="evidence" value="ECO:0007669"/>
    <property type="project" value="UniProtKB-UniRule"/>
</dbReference>
<feature type="binding site" evidence="7">
    <location>
        <position position="108"/>
    </location>
    <ligand>
        <name>ATP</name>
        <dbReference type="ChEBI" id="CHEBI:30616"/>
    </ligand>
</feature>